<feature type="region of interest" description="Disordered" evidence="1">
    <location>
        <begin position="1168"/>
        <end position="1198"/>
    </location>
</feature>
<sequence length="1507" mass="172653">MFPAFKYCAIDYSYENVVRKKFCRDALLLRIPSCLYQDENYPARITDNKFRKPWTRVSAVSVSEMTEISLLDQWKASLFVEEFPAKKTVTGMMTELSCEFEEIVPSSNPDSQTEVEEASLYNHKDYNEFFTLVNCLEECPLLQAQKQDLYIDDEEIIFVNNLMTYRSQLPTSHTLLSRLKLFLVKDPLLDFKGQMFTEADFFRECFSFQGDMKGFVEDFYMDKENFCQEKLEDTVGLNEAASVFPECEFLISASLKQEVDIPSLSELKESLNLMPEMINYVDENEKLFRRDLTIKHGIYIEDIKCSSTEILAIQSQCESEYKEPVELEMPLTHLHLTNQHSSVNSLCAELQKFPSSPACKISLLIAEESANKYCMVWQSESCRSSLNTFLFRVPRTGEPNSLYSVVDFKKIFSIEEESLVVNPENAEWWKQAGLNLIMTETLEHLSTYLYHNLSSDDSKLETFLPTNVLQLKSWLEHKSCSSPIKLIEISTNDHLSPSQKTPPLSKAVTDSYFSDEYVAVERPRKEEKPKIDLELGYRIIRTKENEDYLELDSTVPSTESSSSSKIQEASFKHGKKQENNLDLLNDFIMLRNKYKTCTSKTEVTDNDGKDDKEEHSLTLQEENPIVCTNETLEKANQERRADNVIEIQASDSQCQAYCLLEAAASPILKKLVCLCTLPAANWKFDTVIFDQTRFLLKQQEKVISDAIHQGKNVEREMTFKYAALLHLLVTIRDVLLTCSLDTALGYLSNAKDIYKSILGSYLDDIWRQLEIVQFIREKKPETSYKIQELQCQILNWMQSGQQIKVLIIIRMDSDGEKHLLIKILNEIEGLTLTVLHSNKKDFLESKGVLNGTSFCAVVHNQYIGADFPWSNFSFVVEYNFVENSCWAEHCEKLNIPYLAFKVILPDTVLKRSTLLDSFGGFLLEIQIPYVFFASEGLLNTPEILQLLETKYNITLVERCCSESLKLFGGTEHYVVVTIDEDTTIILQDLEELNCEKASDNIIMRLMALSFQYSYCWIILYAKKPLNSEYCLTEKTLHHLALIYAALVSSGLKSEELDVKLLIAPGVEETALLIRQIADHNLMTSKRDPHEWLDKSWLEISPSKEEMYLLDFPSVNPLVAQLMLNKGPSLNWILLATLCQLQELLPEVPEKVLKHFCDITSLFKISPSVTKSPQISSPQENRNQTSAFTSQTSASGSSDSVIQEHNEYYQYSDLGETVHEDTNATSNYNSSLMKLKEMPCILPPVTSYNQTSYWKLSSCNPNIMQNNSFLTNIEARNVSGSSFLNQNDSESDVFSLGLTGMNCETMISPIDTQKRVTPNFINYQKKETHEAKGPTNKELSAPVFSLESSQSPLHWNFKRNVWQQQNHSFNLQYGAEQNTCDKWSSQKDNLFTNQQKCLSDELEGLICESSNAETKKTFWKELPSVPSLDLFCASDSNVSQKEFNSLYFYQRAGKCLGQKRHSVSSSNSGDKKSLTDFTCSQLPPFKKRRLVYEKVPGRRDGQTRLRFF</sequence>
<dbReference type="CTD" id="158401"/>
<gene>
    <name evidence="3" type="primary">SHOC1</name>
</gene>
<dbReference type="PANTHER" id="PTHR35668">
    <property type="entry name" value="PROTEIN SHORTAGE IN CHIASMATA 1 ORTHOLOG"/>
    <property type="match status" value="1"/>
</dbReference>
<dbReference type="GO" id="GO:0016887">
    <property type="term" value="F:ATP hydrolysis activity"/>
    <property type="evidence" value="ECO:0007669"/>
    <property type="project" value="InterPro"/>
</dbReference>
<organism evidence="2 3">
    <name type="scientific">Tursiops truncatus</name>
    <name type="common">Atlantic bottle-nosed dolphin</name>
    <name type="synonym">Delphinus truncatus</name>
    <dbReference type="NCBI Taxonomy" id="9739"/>
    <lineage>
        <taxon>Eukaryota</taxon>
        <taxon>Metazoa</taxon>
        <taxon>Chordata</taxon>
        <taxon>Craniata</taxon>
        <taxon>Vertebrata</taxon>
        <taxon>Euteleostomi</taxon>
        <taxon>Mammalia</taxon>
        <taxon>Eutheria</taxon>
        <taxon>Laurasiatheria</taxon>
        <taxon>Artiodactyla</taxon>
        <taxon>Whippomorpha</taxon>
        <taxon>Cetacea</taxon>
        <taxon>Odontoceti</taxon>
        <taxon>Delphinidae</taxon>
        <taxon>Tursiops</taxon>
    </lineage>
</organism>
<dbReference type="GeneID" id="101334494"/>
<dbReference type="STRING" id="9739.ENSTTRP00000013622"/>
<evidence type="ECO:0000256" key="1">
    <source>
        <dbReference type="SAM" id="MobiDB-lite"/>
    </source>
</evidence>
<evidence type="ECO:0000313" key="3">
    <source>
        <dbReference type="RefSeq" id="XP_019801911.2"/>
    </source>
</evidence>
<dbReference type="Proteomes" id="UP000245320">
    <property type="component" value="Chromosome 6"/>
</dbReference>
<dbReference type="FunCoup" id="A0A2U4C971">
    <property type="interactions" value="29"/>
</dbReference>
<accession>A0A2U4C971</accession>
<dbReference type="RefSeq" id="XP_019801911.2">
    <property type="nucleotide sequence ID" value="XM_019946352.2"/>
</dbReference>
<feature type="compositionally biased region" description="Low complexity" evidence="1">
    <location>
        <begin position="1183"/>
        <end position="1198"/>
    </location>
</feature>
<feature type="compositionally biased region" description="Polar residues" evidence="1">
    <location>
        <begin position="1168"/>
        <end position="1182"/>
    </location>
</feature>
<dbReference type="InParanoid" id="A0A2U4C971"/>
<dbReference type="PANTHER" id="PTHR35668:SF1">
    <property type="entry name" value="PROTEIN SHORTAGE IN CHIASMATA 1 ORTHOLOG"/>
    <property type="match status" value="1"/>
</dbReference>
<evidence type="ECO:0000313" key="2">
    <source>
        <dbReference type="Proteomes" id="UP000245320"/>
    </source>
</evidence>
<dbReference type="GO" id="GO:0000794">
    <property type="term" value="C:condensed nuclear chromosome"/>
    <property type="evidence" value="ECO:0007669"/>
    <property type="project" value="InterPro"/>
</dbReference>
<feature type="region of interest" description="Disordered" evidence="1">
    <location>
        <begin position="552"/>
        <end position="573"/>
    </location>
</feature>
<dbReference type="GO" id="GO:0003697">
    <property type="term" value="F:single-stranded DNA binding"/>
    <property type="evidence" value="ECO:0007669"/>
    <property type="project" value="TreeGrafter"/>
</dbReference>
<feature type="compositionally biased region" description="Low complexity" evidence="1">
    <location>
        <begin position="553"/>
        <end position="564"/>
    </location>
</feature>
<proteinExistence type="predicted"/>
<keyword evidence="2" id="KW-1185">Reference proteome</keyword>
<dbReference type="InterPro" id="IPR039991">
    <property type="entry name" value="SHOC1"/>
</dbReference>
<dbReference type="Pfam" id="PF17825">
    <property type="entry name" value="DUF5587"/>
    <property type="match status" value="1"/>
</dbReference>
<protein>
    <submittedName>
        <fullName evidence="3">Protein shortage in chiasmata 1 ortholog isoform X1</fullName>
    </submittedName>
</protein>
<dbReference type="OrthoDB" id="9909657at2759"/>
<dbReference type="GO" id="GO:0000712">
    <property type="term" value="P:resolution of meiotic recombination intermediates"/>
    <property type="evidence" value="ECO:0007669"/>
    <property type="project" value="InterPro"/>
</dbReference>
<reference evidence="3" key="1">
    <citation type="submission" date="2025-08" db="UniProtKB">
        <authorList>
            <consortium name="RefSeq"/>
        </authorList>
    </citation>
    <scope>IDENTIFICATION</scope>
    <source>
        <tissue evidence="3">Spleen</tissue>
    </source>
</reference>
<name>A0A2U4C971_TURTR</name>